<organism evidence="4 5">
    <name type="scientific">Propionibacterium australiense</name>
    <dbReference type="NCBI Taxonomy" id="119981"/>
    <lineage>
        <taxon>Bacteria</taxon>
        <taxon>Bacillati</taxon>
        <taxon>Actinomycetota</taxon>
        <taxon>Actinomycetes</taxon>
        <taxon>Propionibacteriales</taxon>
        <taxon>Propionibacteriaceae</taxon>
        <taxon>Propionibacterium</taxon>
    </lineage>
</organism>
<dbReference type="Proteomes" id="UP000263928">
    <property type="component" value="Unassembled WGS sequence"/>
</dbReference>
<evidence type="ECO:0000313" key="6">
    <source>
        <dbReference type="Proteomes" id="UP000279336"/>
    </source>
</evidence>
<keyword evidence="5" id="KW-1185">Reference proteome</keyword>
<dbReference type="PANTHER" id="PTHR32309:SF31">
    <property type="entry name" value="CAPSULAR EXOPOLYSACCHARIDE FAMILY"/>
    <property type="match status" value="1"/>
</dbReference>
<evidence type="ECO:0000256" key="2">
    <source>
        <dbReference type="SAM" id="Phobius"/>
    </source>
</evidence>
<feature type="region of interest" description="Disordered" evidence="1">
    <location>
        <begin position="52"/>
        <end position="74"/>
    </location>
</feature>
<evidence type="ECO:0000313" key="4">
    <source>
        <dbReference type="EMBL" id="SYZ33452.1"/>
    </source>
</evidence>
<protein>
    <submittedName>
        <fullName evidence="4">FepE-like-protein</fullName>
    </submittedName>
</protein>
<proteinExistence type="predicted"/>
<accession>A0A383S7B7</accession>
<feature type="transmembrane region" description="Helical" evidence="2">
    <location>
        <begin position="233"/>
        <end position="251"/>
    </location>
</feature>
<evidence type="ECO:0000313" key="3">
    <source>
        <dbReference type="EMBL" id="RLP09081.1"/>
    </source>
</evidence>
<keyword evidence="2" id="KW-1133">Transmembrane helix</keyword>
<evidence type="ECO:0000256" key="1">
    <source>
        <dbReference type="SAM" id="MobiDB-lite"/>
    </source>
</evidence>
<reference evidence="3 6" key="3">
    <citation type="submission" date="2018-10" db="EMBL/GenBank/DDBJ databases">
        <title>Propionibacterium australiense Genome Sequencing and Assembly.</title>
        <authorList>
            <person name="Bernier A.-M."/>
            <person name="Bernard K."/>
        </authorList>
    </citation>
    <scope>NUCLEOTIDE SEQUENCE [LARGE SCALE GENOMIC DNA]</scope>
    <source>
        <strain evidence="3 6">NML98A078</strain>
    </source>
</reference>
<dbReference type="RefSeq" id="WP_119161799.1">
    <property type="nucleotide sequence ID" value="NZ_LR134442.1"/>
</dbReference>
<feature type="region of interest" description="Disordered" evidence="1">
    <location>
        <begin position="401"/>
        <end position="451"/>
    </location>
</feature>
<keyword evidence="2" id="KW-0472">Membrane</keyword>
<dbReference type="PANTHER" id="PTHR32309">
    <property type="entry name" value="TYROSINE-PROTEIN KINASE"/>
    <property type="match status" value="1"/>
</dbReference>
<feature type="compositionally biased region" description="Polar residues" evidence="1">
    <location>
        <begin position="591"/>
        <end position="603"/>
    </location>
</feature>
<keyword evidence="2" id="KW-0812">Transmembrane</keyword>
<sequence length="620" mass="65535">MSILTPPPTGGPQILWHELQRRWREIVTGVLLGGLLASVAILILPSTHSAASSVTITSPSPTPEPASRTSLSSTDMVTEKGIATSGTTLRQALNSMDTGDLTLSDLKSGLKVEGDTNGTVVTITWSGSSRDQAVAVANAITAAYIDQRTALTRQRADEMAKAITDRIASLNEEAARLDTGSSAGQTRAETIRTEIADLTKQQDQLAAYNATAARVITGAEDSPDIVSPPRMRTIAIGLLVGLVAGLAIGLVRERREKRVLSARQLSDLTGLPVWGAQDGVAPEAQWDAPAQLAALSIGKRSDLIIMADGADPRALAFTQALDRAREAQSATPPISIDRRMPLAEIIGRLGDGGRILIGTATGASLGELHALLDQLNIADRDVTGLVLFDGEIPVAPAQVIGQRPQGPAAPWQPPAQAQQDVQPPQATPQTPVAESWRAVSGAAGSWRAVSQPHTGGLMDALLTEEPQGPFPADQPQRLSLVGEFDEPISAGEPQRLSLVTESDEFPPAEEPQGEPQRSSPDEPDVPTPASAEETRPADAEPEGAASVDEPTVLVPSLYIAAEESAQQEETAIADEPDAQETGRVTEHRPRSSVSRPNVKSAASYSRMIRRQNRGRKYAGR</sequence>
<dbReference type="OrthoDB" id="3249522at2"/>
<name>A0A383S7B7_9ACTN</name>
<reference evidence="5" key="2">
    <citation type="submission" date="2018-08" db="EMBL/GenBank/DDBJ databases">
        <authorList>
            <person name="Hornung B."/>
        </authorList>
    </citation>
    <scope>NUCLEOTIDE SEQUENCE [LARGE SCALE GENOMIC DNA]</scope>
</reference>
<dbReference type="AlphaFoldDB" id="A0A383S7B7"/>
<feature type="compositionally biased region" description="Low complexity" evidence="1">
    <location>
        <begin position="52"/>
        <end position="70"/>
    </location>
</feature>
<dbReference type="EMBL" id="UNQJ01000008">
    <property type="protein sequence ID" value="SYZ33452.1"/>
    <property type="molecule type" value="Genomic_DNA"/>
</dbReference>
<dbReference type="InterPro" id="IPR050445">
    <property type="entry name" value="Bact_polysacc_biosynth/exp"/>
</dbReference>
<reference evidence="4" key="1">
    <citation type="submission" date="2018-08" db="EMBL/GenBank/DDBJ databases">
        <authorList>
            <person name="Ferrada E.E."/>
            <person name="Latorre B.A."/>
        </authorList>
    </citation>
    <scope>NUCLEOTIDE SEQUENCE [LARGE SCALE GENOMIC DNA]</scope>
    <source>
        <strain evidence="4">Propionibacterium_australiense1</strain>
    </source>
</reference>
<feature type="region of interest" description="Disordered" evidence="1">
    <location>
        <begin position="501"/>
        <end position="620"/>
    </location>
</feature>
<feature type="compositionally biased region" description="Basic residues" evidence="1">
    <location>
        <begin position="607"/>
        <end position="620"/>
    </location>
</feature>
<dbReference type="Proteomes" id="UP000279336">
    <property type="component" value="Unassembled WGS sequence"/>
</dbReference>
<feature type="compositionally biased region" description="Low complexity" evidence="1">
    <location>
        <begin position="402"/>
        <end position="433"/>
    </location>
</feature>
<evidence type="ECO:0000313" key="5">
    <source>
        <dbReference type="Proteomes" id="UP000263928"/>
    </source>
</evidence>
<feature type="compositionally biased region" description="Low complexity" evidence="1">
    <location>
        <begin position="559"/>
        <end position="570"/>
    </location>
</feature>
<feature type="transmembrane region" description="Helical" evidence="2">
    <location>
        <begin position="26"/>
        <end position="44"/>
    </location>
</feature>
<dbReference type="EMBL" id="RCIW01000011">
    <property type="protein sequence ID" value="RLP09081.1"/>
    <property type="molecule type" value="Genomic_DNA"/>
</dbReference>
<gene>
    <name evidence="3" type="ORF">D7U36_08065</name>
    <name evidence="4" type="ORF">PROPAUS_1371</name>
</gene>